<name>E1SWJ2_FERBD</name>
<dbReference type="PROSITE" id="PS51257">
    <property type="entry name" value="PROKAR_LIPOPROTEIN"/>
    <property type="match status" value="1"/>
</dbReference>
<dbReference type="KEGG" id="fbl:Fbal_3255"/>
<accession>E1SWJ2</accession>
<dbReference type="HOGENOM" id="CLU_1287222_0_0_6"/>
<dbReference type="EMBL" id="CP002209">
    <property type="protein sequence ID" value="ADN77454.1"/>
    <property type="molecule type" value="Genomic_DNA"/>
</dbReference>
<keyword evidence="2" id="KW-1185">Reference proteome</keyword>
<sequence>MRITPQRFIALLLLGSALLAGCLYELTENRQSEAQPTKQSVINALRANNAGTHQEPWGSDAREILRRWPVEQGPVRIWAEERVAGAALEGVEMVEKRLGFPLFEWVDNESNAQVVMLRRSKECSLQVNGGRDTSRHFETPPVESAGMLKGPIYVHLNQRECGDRYNVPVRAAMVAAGFVRLHTMRSPRPSEWKALETLYHNPPGTTLADADILW</sequence>
<protein>
    <recommendedName>
        <fullName evidence="3">Lipoprotein</fullName>
    </recommendedName>
</protein>
<evidence type="ECO:0000313" key="1">
    <source>
        <dbReference type="EMBL" id="ADN77454.1"/>
    </source>
</evidence>
<evidence type="ECO:0008006" key="3">
    <source>
        <dbReference type="Google" id="ProtNLM"/>
    </source>
</evidence>
<dbReference type="Proteomes" id="UP000006683">
    <property type="component" value="Chromosome"/>
</dbReference>
<dbReference type="AlphaFoldDB" id="E1SWJ2"/>
<proteinExistence type="predicted"/>
<dbReference type="RefSeq" id="WP_013346760.1">
    <property type="nucleotide sequence ID" value="NC_014541.1"/>
</dbReference>
<gene>
    <name evidence="1" type="ordered locus">Fbal_3255</name>
</gene>
<organism evidence="1 2">
    <name type="scientific">Ferrimonas balearica (strain DSM 9799 / CCM 4581 / KCTC 23876 / PAT)</name>
    <dbReference type="NCBI Taxonomy" id="550540"/>
    <lineage>
        <taxon>Bacteria</taxon>
        <taxon>Pseudomonadati</taxon>
        <taxon>Pseudomonadota</taxon>
        <taxon>Gammaproteobacteria</taxon>
        <taxon>Alteromonadales</taxon>
        <taxon>Ferrimonadaceae</taxon>
        <taxon>Ferrimonas</taxon>
    </lineage>
</organism>
<dbReference type="GeneID" id="67183471"/>
<reference evidence="1 2" key="1">
    <citation type="journal article" date="2010" name="Stand. Genomic Sci.">
        <title>Complete genome sequence of Ferrimonas balearica type strain (PAT).</title>
        <authorList>
            <person name="Nolan M."/>
            <person name="Sikorski J."/>
            <person name="Davenport K."/>
            <person name="Lucas S."/>
            <person name="Glavina Del Rio T."/>
            <person name="Tice H."/>
            <person name="Cheng J."/>
            <person name="Goodwin L."/>
            <person name="Pitluck S."/>
            <person name="Liolios K."/>
            <person name="Ivanova N."/>
            <person name="Mavromatis K."/>
            <person name="Ovchinnikova G."/>
            <person name="Pati A."/>
            <person name="Chen A."/>
            <person name="Palaniappan K."/>
            <person name="Land M."/>
            <person name="Hauser L."/>
            <person name="Chang Y."/>
            <person name="Jeffries C."/>
            <person name="Tapia R."/>
            <person name="Brettin T."/>
            <person name="Detter J."/>
            <person name="Han C."/>
            <person name="Yasawong M."/>
            <person name="Rohde M."/>
            <person name="Tindall B."/>
            <person name="Goker M."/>
            <person name="Woyke T."/>
            <person name="Bristow J."/>
            <person name="Eisen J."/>
            <person name="Markowitz V."/>
            <person name="Hugenholtz P."/>
            <person name="Kyrpides N."/>
            <person name="Klenk H."/>
            <person name="Lapidus A."/>
        </authorList>
    </citation>
    <scope>NUCLEOTIDE SEQUENCE [LARGE SCALE GENOMIC DNA]</scope>
    <source>
        <strain evidence="2">DSM 9799 / CCM 4581 / KCTC 23876 / PAT</strain>
    </source>
</reference>
<evidence type="ECO:0000313" key="2">
    <source>
        <dbReference type="Proteomes" id="UP000006683"/>
    </source>
</evidence>